<feature type="region of interest" description="Disordered" evidence="6">
    <location>
        <begin position="680"/>
        <end position="740"/>
    </location>
</feature>
<protein>
    <recommendedName>
        <fullName evidence="7">HSF-type DNA-binding domain-containing protein</fullName>
    </recommendedName>
</protein>
<proteinExistence type="inferred from homology"/>
<dbReference type="InterPro" id="IPR036388">
    <property type="entry name" value="WH-like_DNA-bd_sf"/>
</dbReference>
<feature type="compositionally biased region" description="Acidic residues" evidence="6">
    <location>
        <begin position="269"/>
        <end position="278"/>
    </location>
</feature>
<feature type="compositionally biased region" description="Gly residues" evidence="6">
    <location>
        <begin position="42"/>
        <end position="60"/>
    </location>
</feature>
<evidence type="ECO:0000256" key="4">
    <source>
        <dbReference type="ARBA" id="ARBA00023242"/>
    </source>
</evidence>
<comment type="caution">
    <text evidence="8">The sequence shown here is derived from an EMBL/GenBank/DDBJ whole genome shotgun (WGS) entry which is preliminary data.</text>
</comment>
<keyword evidence="9" id="KW-1185">Reference proteome</keyword>
<evidence type="ECO:0000256" key="5">
    <source>
        <dbReference type="RuleBase" id="RU004020"/>
    </source>
</evidence>
<dbReference type="AlphaFoldDB" id="A0A8H4PV67"/>
<feature type="region of interest" description="Disordered" evidence="6">
    <location>
        <begin position="256"/>
        <end position="304"/>
    </location>
</feature>
<dbReference type="PANTHER" id="PTHR10015:SF427">
    <property type="entry name" value="HEAT SHOCK FACTOR PROTEIN"/>
    <property type="match status" value="1"/>
</dbReference>
<dbReference type="GO" id="GO:0005634">
    <property type="term" value="C:nucleus"/>
    <property type="evidence" value="ECO:0007669"/>
    <property type="project" value="UniProtKB-SubCell"/>
</dbReference>
<dbReference type="SUPFAM" id="SSF46785">
    <property type="entry name" value="Winged helix' DNA-binding domain"/>
    <property type="match status" value="1"/>
</dbReference>
<feature type="region of interest" description="Disordered" evidence="6">
    <location>
        <begin position="1"/>
        <end position="67"/>
    </location>
</feature>
<name>A0A8H4PV67_9HYPO</name>
<evidence type="ECO:0000256" key="2">
    <source>
        <dbReference type="ARBA" id="ARBA00006403"/>
    </source>
</evidence>
<dbReference type="Pfam" id="PF00447">
    <property type="entry name" value="HSF_DNA-bind"/>
    <property type="match status" value="1"/>
</dbReference>
<dbReference type="GO" id="GO:0003700">
    <property type="term" value="F:DNA-binding transcription factor activity"/>
    <property type="evidence" value="ECO:0007669"/>
    <property type="project" value="InterPro"/>
</dbReference>
<feature type="domain" description="HSF-type DNA-binding" evidence="7">
    <location>
        <begin position="147"/>
        <end position="254"/>
    </location>
</feature>
<dbReference type="EMBL" id="JAAVMX010000003">
    <property type="protein sequence ID" value="KAF4511020.1"/>
    <property type="molecule type" value="Genomic_DNA"/>
</dbReference>
<dbReference type="FunFam" id="1.10.10.10:FF:000173">
    <property type="entry name" value="Heat shock transcription factor Hsf1"/>
    <property type="match status" value="1"/>
</dbReference>
<evidence type="ECO:0000259" key="7">
    <source>
        <dbReference type="SMART" id="SM00415"/>
    </source>
</evidence>
<evidence type="ECO:0000313" key="8">
    <source>
        <dbReference type="EMBL" id="KAF4511020.1"/>
    </source>
</evidence>
<feature type="compositionally biased region" description="Basic and acidic residues" evidence="6">
    <location>
        <begin position="718"/>
        <end position="734"/>
    </location>
</feature>
<dbReference type="PRINTS" id="PR00056">
    <property type="entry name" value="HSFDOMAIN"/>
</dbReference>
<keyword evidence="3" id="KW-0238">DNA-binding</keyword>
<feature type="compositionally biased region" description="Gly residues" evidence="6">
    <location>
        <begin position="700"/>
        <end position="709"/>
    </location>
</feature>
<gene>
    <name evidence="8" type="ORF">G6O67_002858</name>
</gene>
<dbReference type="Gene3D" id="1.10.10.10">
    <property type="entry name" value="Winged helix-like DNA-binding domain superfamily/Winged helix DNA-binding domain"/>
    <property type="match status" value="1"/>
</dbReference>
<dbReference type="InterPro" id="IPR036390">
    <property type="entry name" value="WH_DNA-bd_sf"/>
</dbReference>
<feature type="compositionally biased region" description="Low complexity" evidence="6">
    <location>
        <begin position="544"/>
        <end position="562"/>
    </location>
</feature>
<evidence type="ECO:0000256" key="3">
    <source>
        <dbReference type="ARBA" id="ARBA00023125"/>
    </source>
</evidence>
<feature type="compositionally biased region" description="Basic residues" evidence="6">
    <location>
        <begin position="1"/>
        <end position="10"/>
    </location>
</feature>
<feature type="compositionally biased region" description="Low complexity" evidence="6">
    <location>
        <begin position="442"/>
        <end position="460"/>
    </location>
</feature>
<sequence length="740" mass="80457">MSANNSRKRAAPGASRSVPHQQRKQQPYMADNAKGESMMRWNGGGDGTDLGEGSAHGTGQYGLQQQYMQSVSAPSNSVTRRPTNQALVTTNPHSSYNSVEPWAGFGDDNNALLQQTSGEGPVAQDNVEALEEMAAKAQREVQSKRKQIPPFVLKLRSFVEDPKNEDRIRWSEKGDSIIVLDEDEFAKTLIPELFKHKNYASFVRQLNMYGFHKRVGLSDNSMRASERKNKSPSEYYNPFFRRGLPNLLWLINKPKGGSKAKKGNKYIEGEGESDEDNGHEDGPAQPMAPATPPGRPLPDAESQPLQKKEMTLIREELGKVRDQQKMILGAINQLQRNNNELYNQALKFQNQHDRHQSSINAILNFLANVFRKTLEDGNHQNVGDIISSLMTNNQGTQPAHQQGSIFDLGDLVQSQVDPMSPLGGTHKRARGLLPPIPNQHEAQAPKAARSPPAASPPCHAMGHPNPETGHVTELLDTSDAPPSLRQELEANPQERMMRIINDHNATNTSAMDLPEAAELVANAPGALNRDQRSKLVDFMFRQTSTPSSAAPSPAAIGQASAGMPPRASAAGIMPPSLSPIMRSPTMTPPSLHQINSNQVDLGHLQRLQSEQDAKIQELSEMLGPLSPSGQIPGLGHEHEGFLDPPNVDLDQYLFLDDASYATDGNDFNFNLDPSHTLVDPSHTLVDPSRANHGSGAADVAGGGGGGGGDVPSPAGTEEIQRDDFGGTASPDRDAKRRRIG</sequence>
<feature type="region of interest" description="Disordered" evidence="6">
    <location>
        <begin position="432"/>
        <end position="483"/>
    </location>
</feature>
<comment type="similarity">
    <text evidence="2 5">Belongs to the HSF family.</text>
</comment>
<comment type="subcellular location">
    <subcellularLocation>
        <location evidence="1">Nucleus</location>
    </subcellularLocation>
</comment>
<dbReference type="InterPro" id="IPR000232">
    <property type="entry name" value="HSF_DNA-bd"/>
</dbReference>
<organism evidence="8 9">
    <name type="scientific">Ophiocordyceps sinensis</name>
    <dbReference type="NCBI Taxonomy" id="72228"/>
    <lineage>
        <taxon>Eukaryota</taxon>
        <taxon>Fungi</taxon>
        <taxon>Dikarya</taxon>
        <taxon>Ascomycota</taxon>
        <taxon>Pezizomycotina</taxon>
        <taxon>Sordariomycetes</taxon>
        <taxon>Hypocreomycetidae</taxon>
        <taxon>Hypocreales</taxon>
        <taxon>Ophiocordycipitaceae</taxon>
        <taxon>Ophiocordyceps</taxon>
    </lineage>
</organism>
<feature type="region of interest" description="Disordered" evidence="6">
    <location>
        <begin position="544"/>
        <end position="567"/>
    </location>
</feature>
<evidence type="ECO:0000313" key="9">
    <source>
        <dbReference type="Proteomes" id="UP000557566"/>
    </source>
</evidence>
<evidence type="ECO:0000256" key="6">
    <source>
        <dbReference type="SAM" id="MobiDB-lite"/>
    </source>
</evidence>
<dbReference type="OrthoDB" id="60033at2759"/>
<evidence type="ECO:0000256" key="1">
    <source>
        <dbReference type="ARBA" id="ARBA00004123"/>
    </source>
</evidence>
<dbReference type="SMART" id="SM00415">
    <property type="entry name" value="HSF"/>
    <property type="match status" value="1"/>
</dbReference>
<dbReference type="PANTHER" id="PTHR10015">
    <property type="entry name" value="HEAT SHOCK TRANSCRIPTION FACTOR"/>
    <property type="match status" value="1"/>
</dbReference>
<accession>A0A8H4PV67</accession>
<dbReference type="Proteomes" id="UP000557566">
    <property type="component" value="Unassembled WGS sequence"/>
</dbReference>
<reference evidence="8 9" key="1">
    <citation type="journal article" date="2020" name="Genome Biol. Evol.">
        <title>A new high-quality draft genome assembly of the Chinese cordyceps Ophiocordyceps sinensis.</title>
        <authorList>
            <person name="Shu R."/>
            <person name="Zhang J."/>
            <person name="Meng Q."/>
            <person name="Zhang H."/>
            <person name="Zhou G."/>
            <person name="Li M."/>
            <person name="Wu P."/>
            <person name="Zhao Y."/>
            <person name="Chen C."/>
            <person name="Qin Q."/>
        </authorList>
    </citation>
    <scope>NUCLEOTIDE SEQUENCE [LARGE SCALE GENOMIC DNA]</scope>
    <source>
        <strain evidence="8 9">IOZ07</strain>
    </source>
</reference>
<dbReference type="GO" id="GO:0043565">
    <property type="term" value="F:sequence-specific DNA binding"/>
    <property type="evidence" value="ECO:0007669"/>
    <property type="project" value="InterPro"/>
</dbReference>
<keyword evidence="4" id="KW-0539">Nucleus</keyword>